<dbReference type="PANTHER" id="PTHR31762:SF4">
    <property type="entry name" value="COILED-COIL DOMAIN-CONTAINING PROTEIN SCD2"/>
    <property type="match status" value="1"/>
</dbReference>
<accession>A0A835ITU6</accession>
<dbReference type="GO" id="GO:0000911">
    <property type="term" value="P:cytokinesis by cell plate formation"/>
    <property type="evidence" value="ECO:0007669"/>
    <property type="project" value="InterPro"/>
</dbReference>
<evidence type="ECO:0000313" key="4">
    <source>
        <dbReference type="Proteomes" id="UP000631114"/>
    </source>
</evidence>
<sequence>MAATAELTKIRRTQNMAAKAAAQRLAQVMASQNAGDHEQEEEEEEDGDTSFGFRHSGPTTKSLSVNIPAISTARITSNNKSRSPSLGRHFVEPVPSFQTGRPSSLRIPITIPQLDPQSNRQRDNWYLPELEPLNINNSGNQHQTGAIQDELDMLHEENENFLDKLRIAEVRCEEAEARVRELEKQIAALGDGVSLETKLLSRKEAALRQREVALKTALQTKDGRDEEIMTLQTEFENVKEEAASMIEQLHGAESEAKALRSMTQRMILTQEEMEEVVLRRCWLARYWGLAAQHGICTDIAVTKYEHWSSLAPLPFEVVISAGQKAKEESSNRGDRDPEERSKLARDLSGLTGEGNVESMLSVEMGLKELAYLEIEDAVMLALAQNRRPSLFRQSISDPRSPGDTKYMEAFELGQEEAEDVLFKENQEIAVRYTERSNLCLREVERGLMELRKLGIEQQLWEISRKEFDPSRI</sequence>
<evidence type="ECO:0000313" key="3">
    <source>
        <dbReference type="EMBL" id="KAF9622998.1"/>
    </source>
</evidence>
<evidence type="ECO:0000256" key="1">
    <source>
        <dbReference type="SAM" id="Coils"/>
    </source>
</evidence>
<feature type="region of interest" description="Disordered" evidence="2">
    <location>
        <begin position="21"/>
        <end position="63"/>
    </location>
</feature>
<dbReference type="PANTHER" id="PTHR31762">
    <property type="entry name" value="FAS-BINDING FACTOR-LIKE PROTEIN"/>
    <property type="match status" value="1"/>
</dbReference>
<keyword evidence="4" id="KW-1185">Reference proteome</keyword>
<organism evidence="3 4">
    <name type="scientific">Coptis chinensis</name>
    <dbReference type="NCBI Taxonomy" id="261450"/>
    <lineage>
        <taxon>Eukaryota</taxon>
        <taxon>Viridiplantae</taxon>
        <taxon>Streptophyta</taxon>
        <taxon>Embryophyta</taxon>
        <taxon>Tracheophyta</taxon>
        <taxon>Spermatophyta</taxon>
        <taxon>Magnoliopsida</taxon>
        <taxon>Ranunculales</taxon>
        <taxon>Ranunculaceae</taxon>
        <taxon>Coptidoideae</taxon>
        <taxon>Coptis</taxon>
    </lineage>
</organism>
<name>A0A835ITU6_9MAGN</name>
<protein>
    <recommendedName>
        <fullName evidence="5">Coiled-coil domain-containing protein SCD2</fullName>
    </recommendedName>
</protein>
<keyword evidence="1" id="KW-0175">Coiled coil</keyword>
<feature type="region of interest" description="Disordered" evidence="2">
    <location>
        <begin position="76"/>
        <end position="104"/>
    </location>
</feature>
<feature type="compositionally biased region" description="Low complexity" evidence="2">
    <location>
        <begin position="21"/>
        <end position="30"/>
    </location>
</feature>
<dbReference type="EMBL" id="JADFTS010000002">
    <property type="protein sequence ID" value="KAF9622998.1"/>
    <property type="molecule type" value="Genomic_DNA"/>
</dbReference>
<feature type="region of interest" description="Disordered" evidence="2">
    <location>
        <begin position="324"/>
        <end position="348"/>
    </location>
</feature>
<dbReference type="AlphaFoldDB" id="A0A835ITU6"/>
<comment type="caution">
    <text evidence="3">The sequence shown here is derived from an EMBL/GenBank/DDBJ whole genome shotgun (WGS) entry which is preliminary data.</text>
</comment>
<gene>
    <name evidence="3" type="ORF">IFM89_035979</name>
</gene>
<proteinExistence type="predicted"/>
<feature type="coiled-coil region" evidence="1">
    <location>
        <begin position="228"/>
        <end position="255"/>
    </location>
</feature>
<feature type="compositionally biased region" description="Acidic residues" evidence="2">
    <location>
        <begin position="38"/>
        <end position="48"/>
    </location>
</feature>
<reference evidence="3 4" key="1">
    <citation type="submission" date="2020-10" db="EMBL/GenBank/DDBJ databases">
        <title>The Coptis chinensis genome and diversification of protoberbering-type alkaloids.</title>
        <authorList>
            <person name="Wang B."/>
            <person name="Shu S."/>
            <person name="Song C."/>
            <person name="Liu Y."/>
        </authorList>
    </citation>
    <scope>NUCLEOTIDE SEQUENCE [LARGE SCALE GENOMIC DNA]</scope>
    <source>
        <strain evidence="3">HL-2020</strain>
        <tissue evidence="3">Leaf</tissue>
    </source>
</reference>
<dbReference type="Proteomes" id="UP000631114">
    <property type="component" value="Unassembled WGS sequence"/>
</dbReference>
<feature type="compositionally biased region" description="Basic and acidic residues" evidence="2">
    <location>
        <begin position="324"/>
        <end position="345"/>
    </location>
</feature>
<dbReference type="InterPro" id="IPR040321">
    <property type="entry name" value="SCD2-like"/>
</dbReference>
<feature type="coiled-coil region" evidence="1">
    <location>
        <begin position="151"/>
        <end position="192"/>
    </location>
</feature>
<evidence type="ECO:0008006" key="5">
    <source>
        <dbReference type="Google" id="ProtNLM"/>
    </source>
</evidence>
<evidence type="ECO:0000256" key="2">
    <source>
        <dbReference type="SAM" id="MobiDB-lite"/>
    </source>
</evidence>
<dbReference type="OrthoDB" id="2014962at2759"/>